<dbReference type="EMBL" id="CP003345">
    <property type="protein sequence ID" value="AFM04157.1"/>
    <property type="molecule type" value="Genomic_DNA"/>
</dbReference>
<dbReference type="eggNOG" id="ENOG5032YX8">
    <property type="taxonomic scope" value="Bacteria"/>
</dbReference>
<dbReference type="OrthoDB" id="663842at2"/>
<gene>
    <name evidence="1" type="ordered locus">Fleli_1758</name>
</gene>
<evidence type="ECO:0000313" key="1">
    <source>
        <dbReference type="EMBL" id="AFM04157.1"/>
    </source>
</evidence>
<accession>I4AJM2</accession>
<dbReference type="AlphaFoldDB" id="I4AJM2"/>
<protein>
    <submittedName>
        <fullName evidence="1">Uncharacterized protein</fullName>
    </submittedName>
</protein>
<evidence type="ECO:0000313" key="2">
    <source>
        <dbReference type="Proteomes" id="UP000006054"/>
    </source>
</evidence>
<name>I4AJM2_BERLS</name>
<dbReference type="RefSeq" id="WP_014797610.1">
    <property type="nucleotide sequence ID" value="NC_018018.1"/>
</dbReference>
<proteinExistence type="predicted"/>
<reference evidence="2" key="1">
    <citation type="submission" date="2012-06" db="EMBL/GenBank/DDBJ databases">
        <title>The complete genome of Flexibacter litoralis DSM 6794.</title>
        <authorList>
            <person name="Lucas S."/>
            <person name="Copeland A."/>
            <person name="Lapidus A."/>
            <person name="Glavina del Rio T."/>
            <person name="Dalin E."/>
            <person name="Tice H."/>
            <person name="Bruce D."/>
            <person name="Goodwin L."/>
            <person name="Pitluck S."/>
            <person name="Peters L."/>
            <person name="Ovchinnikova G."/>
            <person name="Lu M."/>
            <person name="Kyrpides N."/>
            <person name="Mavromatis K."/>
            <person name="Ivanova N."/>
            <person name="Brettin T."/>
            <person name="Detter J.C."/>
            <person name="Han C."/>
            <person name="Larimer F."/>
            <person name="Land M."/>
            <person name="Hauser L."/>
            <person name="Markowitz V."/>
            <person name="Cheng J.-F."/>
            <person name="Hugenholtz P."/>
            <person name="Woyke T."/>
            <person name="Wu D."/>
            <person name="Spring S."/>
            <person name="Lang E."/>
            <person name="Kopitz M."/>
            <person name="Brambilla E."/>
            <person name="Klenk H.-P."/>
            <person name="Eisen J.A."/>
        </authorList>
    </citation>
    <scope>NUCLEOTIDE SEQUENCE [LARGE SCALE GENOMIC DNA]</scope>
    <source>
        <strain evidence="2">ATCC 23117 / DSM 6794 / NBRC 15988 / NCIMB 1366 / Sio-4</strain>
    </source>
</reference>
<organism evidence="1 2">
    <name type="scientific">Bernardetia litoralis (strain ATCC 23117 / DSM 6794 / NBRC 15988 / NCIMB 1366 / Fx l1 / Sio-4)</name>
    <name type="common">Flexibacter litoralis</name>
    <dbReference type="NCBI Taxonomy" id="880071"/>
    <lineage>
        <taxon>Bacteria</taxon>
        <taxon>Pseudomonadati</taxon>
        <taxon>Bacteroidota</taxon>
        <taxon>Cytophagia</taxon>
        <taxon>Cytophagales</taxon>
        <taxon>Bernardetiaceae</taxon>
        <taxon>Bernardetia</taxon>
    </lineage>
</organism>
<sequence length="146" mass="17513">MNEKEVRKKYFEAIGNERKIKRLLKQLQETKKMSALLLAYCAACESMMAQFSWNPYTKLAQVTKSFELFEKAINDDSKDIEIRFLRFSVQHNVPDFLRKNREFEEDKTILVENFENADFDTEFREFIISYLKDSKRFEKNELEILG</sequence>
<keyword evidence="2" id="KW-1185">Reference proteome</keyword>
<dbReference type="KEGG" id="fli:Fleli_1758"/>
<dbReference type="HOGENOM" id="CLU_129833_1_0_10"/>
<dbReference type="Proteomes" id="UP000006054">
    <property type="component" value="Chromosome"/>
</dbReference>